<dbReference type="AlphaFoldDB" id="A0A1I1RU25"/>
<sequence length="131" mass="15286">MGTSERIRLHRVYDDDSADDPGTRVLVDRVWPRGIRKADARLDHWYKELAPSTELRKWFGHDPERWDAFRERYRAELQAPESQARLDELAAIARQGPLTLLFGAKDTEHNQAVVLRELLRERLQERLGQGG</sequence>
<accession>A0A1I1RU25</accession>
<proteinExistence type="predicted"/>
<name>A0A1I1RU25_9GAMM</name>
<evidence type="ECO:0000313" key="2">
    <source>
        <dbReference type="Proteomes" id="UP000198611"/>
    </source>
</evidence>
<reference evidence="1 2" key="1">
    <citation type="submission" date="2016-10" db="EMBL/GenBank/DDBJ databases">
        <authorList>
            <person name="de Groot N.N."/>
        </authorList>
    </citation>
    <scope>NUCLEOTIDE SEQUENCE [LARGE SCALE GENOMIC DNA]</scope>
    <source>
        <strain evidence="1 2">HL3</strain>
    </source>
</reference>
<dbReference type="PANTHER" id="PTHR36849">
    <property type="entry name" value="CYTOPLASMIC PROTEIN-RELATED"/>
    <property type="match status" value="1"/>
</dbReference>
<dbReference type="STRING" id="1123397.SAMN05660831_01474"/>
<protein>
    <submittedName>
        <fullName evidence="1">Uncharacterized conserved protein YeaO, DUF488 family</fullName>
    </submittedName>
</protein>
<dbReference type="InterPro" id="IPR052552">
    <property type="entry name" value="YeaO-like"/>
</dbReference>
<dbReference type="Proteomes" id="UP000198611">
    <property type="component" value="Unassembled WGS sequence"/>
</dbReference>
<dbReference type="Pfam" id="PF22752">
    <property type="entry name" value="DUF488-N3i"/>
    <property type="match status" value="1"/>
</dbReference>
<dbReference type="EMBL" id="FOMJ01000004">
    <property type="protein sequence ID" value="SFD34140.1"/>
    <property type="molecule type" value="Genomic_DNA"/>
</dbReference>
<evidence type="ECO:0000313" key="1">
    <source>
        <dbReference type="EMBL" id="SFD34140.1"/>
    </source>
</evidence>
<dbReference type="RefSeq" id="WP_205407774.1">
    <property type="nucleotide sequence ID" value="NZ_FOMJ01000004.1"/>
</dbReference>
<keyword evidence="2" id="KW-1185">Reference proteome</keyword>
<organism evidence="1 2">
    <name type="scientific">Thiohalospira halophila DSM 15071</name>
    <dbReference type="NCBI Taxonomy" id="1123397"/>
    <lineage>
        <taxon>Bacteria</taxon>
        <taxon>Pseudomonadati</taxon>
        <taxon>Pseudomonadota</taxon>
        <taxon>Gammaproteobacteria</taxon>
        <taxon>Thiohalospirales</taxon>
        <taxon>Thiohalospiraceae</taxon>
        <taxon>Thiohalospira</taxon>
    </lineage>
</organism>
<gene>
    <name evidence="1" type="ORF">SAMN05660831_01474</name>
</gene>
<dbReference type="PANTHER" id="PTHR36849:SF1">
    <property type="entry name" value="CYTOPLASMIC PROTEIN"/>
    <property type="match status" value="1"/>
</dbReference>